<evidence type="ECO:0000256" key="1">
    <source>
        <dbReference type="SAM" id="Phobius"/>
    </source>
</evidence>
<dbReference type="OrthoDB" id="1976465at2"/>
<keyword evidence="1" id="KW-0812">Transmembrane</keyword>
<proteinExistence type="predicted"/>
<dbReference type="AlphaFoldDB" id="A0A4R2LJU3"/>
<feature type="transmembrane region" description="Helical" evidence="1">
    <location>
        <begin position="111"/>
        <end position="131"/>
    </location>
</feature>
<gene>
    <name evidence="2" type="ORF">EV212_102100</name>
</gene>
<keyword evidence="1" id="KW-0472">Membrane</keyword>
<feature type="transmembrane region" description="Helical" evidence="1">
    <location>
        <begin position="173"/>
        <end position="197"/>
    </location>
</feature>
<evidence type="ECO:0008006" key="4">
    <source>
        <dbReference type="Google" id="ProtNLM"/>
    </source>
</evidence>
<organism evidence="2 3">
    <name type="scientific">Frisingicoccus caecimuris</name>
    <dbReference type="NCBI Taxonomy" id="1796636"/>
    <lineage>
        <taxon>Bacteria</taxon>
        <taxon>Bacillati</taxon>
        <taxon>Bacillota</taxon>
        <taxon>Clostridia</taxon>
        <taxon>Lachnospirales</taxon>
        <taxon>Lachnospiraceae</taxon>
        <taxon>Frisingicoccus</taxon>
    </lineage>
</organism>
<feature type="transmembrane region" description="Helical" evidence="1">
    <location>
        <begin position="136"/>
        <end position="153"/>
    </location>
</feature>
<keyword evidence="1" id="KW-1133">Transmembrane helix</keyword>
<feature type="transmembrane region" description="Helical" evidence="1">
    <location>
        <begin position="12"/>
        <end position="31"/>
    </location>
</feature>
<feature type="transmembrane region" description="Helical" evidence="1">
    <location>
        <begin position="37"/>
        <end position="56"/>
    </location>
</feature>
<evidence type="ECO:0000313" key="3">
    <source>
        <dbReference type="Proteomes" id="UP000295711"/>
    </source>
</evidence>
<comment type="caution">
    <text evidence="2">The sequence shown here is derived from an EMBL/GenBank/DDBJ whole genome shotgun (WGS) entry which is preliminary data.</text>
</comment>
<sequence>MNSFETDMGRAILSRGFAAGVLLEILILFTAGFDSDLFRMTVPVLCTLPYSTAWLADYQSGFIKAYLPRSGVTAYILGKILACGLSGGGVELLGSWIYVCLKHDGNMQWNPLLIFLSGMLWAVAAAVLAALSNSRYIAYGGAFVIYYILVILHERYFQTLYCLYPYEWLAPEHTWIFGEWGVAFLVTGLMLVLLCLYDMILRRCIEGV</sequence>
<dbReference type="RefSeq" id="WP_132088565.1">
    <property type="nucleotide sequence ID" value="NZ_JANKAQ010000001.1"/>
</dbReference>
<dbReference type="Proteomes" id="UP000295711">
    <property type="component" value="Unassembled WGS sequence"/>
</dbReference>
<feature type="transmembrane region" description="Helical" evidence="1">
    <location>
        <begin position="76"/>
        <end position="99"/>
    </location>
</feature>
<accession>A0A4R2LJU3</accession>
<reference evidence="2 3" key="1">
    <citation type="submission" date="2019-03" db="EMBL/GenBank/DDBJ databases">
        <title>Genomic Encyclopedia of Type Strains, Phase IV (KMG-IV): sequencing the most valuable type-strain genomes for metagenomic binning, comparative biology and taxonomic classification.</title>
        <authorList>
            <person name="Goeker M."/>
        </authorList>
    </citation>
    <scope>NUCLEOTIDE SEQUENCE [LARGE SCALE GENOMIC DNA]</scope>
    <source>
        <strain evidence="2 3">DSM 28559</strain>
    </source>
</reference>
<name>A0A4R2LJU3_9FIRM</name>
<protein>
    <recommendedName>
        <fullName evidence="4">ABC-2 type transport system permease protein</fullName>
    </recommendedName>
</protein>
<keyword evidence="3" id="KW-1185">Reference proteome</keyword>
<dbReference type="EMBL" id="SLXA01000002">
    <property type="protein sequence ID" value="TCO85785.1"/>
    <property type="molecule type" value="Genomic_DNA"/>
</dbReference>
<evidence type="ECO:0000313" key="2">
    <source>
        <dbReference type="EMBL" id="TCO85785.1"/>
    </source>
</evidence>